<dbReference type="Proteomes" id="UP001430953">
    <property type="component" value="Unassembled WGS sequence"/>
</dbReference>
<accession>A0AAW2FPL1</accession>
<evidence type="ECO:0000313" key="1">
    <source>
        <dbReference type="EMBL" id="KAL0115827.1"/>
    </source>
</evidence>
<sequence length="104" mass="11765">MNRNHAWAVSLHINSTCTIDVADTFGVVRLGQLTNIMQVQWIAGSAKILATDLRRNSVNKIPEQNPFCLFLMHYACECANGRRIVGCCSYIAVFVRYIHMLVSY</sequence>
<reference evidence="1 2" key="1">
    <citation type="submission" date="2023-03" db="EMBL/GenBank/DDBJ databases">
        <title>High recombination rates correlate with genetic variation in Cardiocondyla obscurior ants.</title>
        <authorList>
            <person name="Errbii M."/>
        </authorList>
    </citation>
    <scope>NUCLEOTIDE SEQUENCE [LARGE SCALE GENOMIC DNA]</scope>
    <source>
        <strain evidence="1">Alpha-2009</strain>
        <tissue evidence="1">Whole body</tissue>
    </source>
</reference>
<gene>
    <name evidence="1" type="ORF">PUN28_011001</name>
</gene>
<protein>
    <submittedName>
        <fullName evidence="1">Uncharacterized protein</fullName>
    </submittedName>
</protein>
<name>A0AAW2FPL1_9HYME</name>
<keyword evidence="2" id="KW-1185">Reference proteome</keyword>
<organism evidence="1 2">
    <name type="scientific">Cardiocondyla obscurior</name>
    <dbReference type="NCBI Taxonomy" id="286306"/>
    <lineage>
        <taxon>Eukaryota</taxon>
        <taxon>Metazoa</taxon>
        <taxon>Ecdysozoa</taxon>
        <taxon>Arthropoda</taxon>
        <taxon>Hexapoda</taxon>
        <taxon>Insecta</taxon>
        <taxon>Pterygota</taxon>
        <taxon>Neoptera</taxon>
        <taxon>Endopterygota</taxon>
        <taxon>Hymenoptera</taxon>
        <taxon>Apocrita</taxon>
        <taxon>Aculeata</taxon>
        <taxon>Formicoidea</taxon>
        <taxon>Formicidae</taxon>
        <taxon>Myrmicinae</taxon>
        <taxon>Cardiocondyla</taxon>
    </lineage>
</organism>
<evidence type="ECO:0000313" key="2">
    <source>
        <dbReference type="Proteomes" id="UP001430953"/>
    </source>
</evidence>
<comment type="caution">
    <text evidence="1">The sequence shown here is derived from an EMBL/GenBank/DDBJ whole genome shotgun (WGS) entry which is preliminary data.</text>
</comment>
<dbReference type="AlphaFoldDB" id="A0AAW2FPL1"/>
<proteinExistence type="predicted"/>
<dbReference type="EMBL" id="JADYXP020000010">
    <property type="protein sequence ID" value="KAL0115827.1"/>
    <property type="molecule type" value="Genomic_DNA"/>
</dbReference>